<feature type="compositionally biased region" description="Low complexity" evidence="2">
    <location>
        <begin position="754"/>
        <end position="782"/>
    </location>
</feature>
<proteinExistence type="predicted"/>
<gene>
    <name evidence="4" type="ORF">SLEP1_g58370</name>
</gene>
<dbReference type="InterPro" id="IPR036397">
    <property type="entry name" value="RNaseH_sf"/>
</dbReference>
<feature type="compositionally biased region" description="Polar residues" evidence="2">
    <location>
        <begin position="730"/>
        <end position="749"/>
    </location>
</feature>
<feature type="region of interest" description="Disordered" evidence="2">
    <location>
        <begin position="696"/>
        <end position="839"/>
    </location>
</feature>
<evidence type="ECO:0000256" key="2">
    <source>
        <dbReference type="SAM" id="MobiDB-lite"/>
    </source>
</evidence>
<evidence type="ECO:0000256" key="1">
    <source>
        <dbReference type="ARBA" id="ARBA00022750"/>
    </source>
</evidence>
<dbReference type="InterPro" id="IPR054722">
    <property type="entry name" value="PolX-like_BBD"/>
</dbReference>
<protein>
    <recommendedName>
        <fullName evidence="3">Integrase catalytic domain-containing protein</fullName>
    </recommendedName>
</protein>
<keyword evidence="1" id="KW-0064">Aspartyl protease</keyword>
<dbReference type="PANTHER" id="PTHR11439">
    <property type="entry name" value="GAG-POL-RELATED RETROTRANSPOSON"/>
    <property type="match status" value="1"/>
</dbReference>
<accession>A0AAV5MPA8</accession>
<dbReference type="GO" id="GO:0004190">
    <property type="term" value="F:aspartic-type endopeptidase activity"/>
    <property type="evidence" value="ECO:0007669"/>
    <property type="project" value="UniProtKB-KW"/>
</dbReference>
<feature type="compositionally biased region" description="Polar residues" evidence="2">
    <location>
        <begin position="1378"/>
        <end position="1389"/>
    </location>
</feature>
<dbReference type="Proteomes" id="UP001054252">
    <property type="component" value="Unassembled WGS sequence"/>
</dbReference>
<dbReference type="CDD" id="cd09272">
    <property type="entry name" value="RNase_HI_RT_Ty1"/>
    <property type="match status" value="1"/>
</dbReference>
<feature type="compositionally biased region" description="Low complexity" evidence="2">
    <location>
        <begin position="317"/>
        <end position="337"/>
    </location>
</feature>
<organism evidence="4 5">
    <name type="scientific">Rubroshorea leprosula</name>
    <dbReference type="NCBI Taxonomy" id="152421"/>
    <lineage>
        <taxon>Eukaryota</taxon>
        <taxon>Viridiplantae</taxon>
        <taxon>Streptophyta</taxon>
        <taxon>Embryophyta</taxon>
        <taxon>Tracheophyta</taxon>
        <taxon>Spermatophyta</taxon>
        <taxon>Magnoliopsida</taxon>
        <taxon>eudicotyledons</taxon>
        <taxon>Gunneridae</taxon>
        <taxon>Pentapetalae</taxon>
        <taxon>rosids</taxon>
        <taxon>malvids</taxon>
        <taxon>Malvales</taxon>
        <taxon>Dipterocarpaceae</taxon>
        <taxon>Rubroshorea</taxon>
    </lineage>
</organism>
<keyword evidence="1" id="KW-0645">Protease</keyword>
<dbReference type="PROSITE" id="PS50994">
    <property type="entry name" value="INTEGRASE"/>
    <property type="match status" value="1"/>
</dbReference>
<evidence type="ECO:0000313" key="5">
    <source>
        <dbReference type="Proteomes" id="UP001054252"/>
    </source>
</evidence>
<dbReference type="PANTHER" id="PTHR11439:SF455">
    <property type="entry name" value="RLK (RECEPTOR-LIKE PROTEIN KINASE) 8, PUTATIVE-RELATED"/>
    <property type="match status" value="1"/>
</dbReference>
<feature type="compositionally biased region" description="Basic and acidic residues" evidence="2">
    <location>
        <begin position="1390"/>
        <end position="1400"/>
    </location>
</feature>
<name>A0AAV5MPA8_9ROSI</name>
<comment type="caution">
    <text evidence="4">The sequence shown here is derived from an EMBL/GenBank/DDBJ whole genome shotgun (WGS) entry which is preliminary data.</text>
</comment>
<dbReference type="Gene3D" id="3.30.420.10">
    <property type="entry name" value="Ribonuclease H-like superfamily/Ribonuclease H"/>
    <property type="match status" value="1"/>
</dbReference>
<dbReference type="Pfam" id="PF13976">
    <property type="entry name" value="gag_pre-integrs"/>
    <property type="match status" value="1"/>
</dbReference>
<dbReference type="GO" id="GO:0015074">
    <property type="term" value="P:DNA integration"/>
    <property type="evidence" value="ECO:0007669"/>
    <property type="project" value="InterPro"/>
</dbReference>
<feature type="domain" description="Integrase catalytic" evidence="3">
    <location>
        <begin position="569"/>
        <end position="654"/>
    </location>
</feature>
<dbReference type="InterPro" id="IPR012337">
    <property type="entry name" value="RNaseH-like_sf"/>
</dbReference>
<dbReference type="SUPFAM" id="SSF53098">
    <property type="entry name" value="Ribonuclease H-like"/>
    <property type="match status" value="1"/>
</dbReference>
<feature type="region of interest" description="Disordered" evidence="2">
    <location>
        <begin position="312"/>
        <end position="337"/>
    </location>
</feature>
<keyword evidence="5" id="KW-1185">Reference proteome</keyword>
<dbReference type="InterPro" id="IPR001584">
    <property type="entry name" value="Integrase_cat-core"/>
</dbReference>
<dbReference type="Pfam" id="PF14223">
    <property type="entry name" value="Retrotran_gag_2"/>
    <property type="match status" value="1"/>
</dbReference>
<evidence type="ECO:0000259" key="3">
    <source>
        <dbReference type="PROSITE" id="PS50994"/>
    </source>
</evidence>
<reference evidence="4 5" key="1">
    <citation type="journal article" date="2021" name="Commun. Biol.">
        <title>The genome of Shorea leprosula (Dipterocarpaceae) highlights the ecological relevance of drought in aseasonal tropical rainforests.</title>
        <authorList>
            <person name="Ng K.K.S."/>
            <person name="Kobayashi M.J."/>
            <person name="Fawcett J.A."/>
            <person name="Hatakeyama M."/>
            <person name="Paape T."/>
            <person name="Ng C.H."/>
            <person name="Ang C.C."/>
            <person name="Tnah L.H."/>
            <person name="Lee C.T."/>
            <person name="Nishiyama T."/>
            <person name="Sese J."/>
            <person name="O'Brien M.J."/>
            <person name="Copetti D."/>
            <person name="Mohd Noor M.I."/>
            <person name="Ong R.C."/>
            <person name="Putra M."/>
            <person name="Sireger I.Z."/>
            <person name="Indrioko S."/>
            <person name="Kosugi Y."/>
            <person name="Izuno A."/>
            <person name="Isagi Y."/>
            <person name="Lee S.L."/>
            <person name="Shimizu K.K."/>
        </authorList>
    </citation>
    <scope>NUCLEOTIDE SEQUENCE [LARGE SCALE GENOMIC DNA]</scope>
    <source>
        <strain evidence="4">214</strain>
    </source>
</reference>
<keyword evidence="1" id="KW-0378">Hydrolase</keyword>
<dbReference type="GO" id="GO:0003676">
    <property type="term" value="F:nucleic acid binding"/>
    <property type="evidence" value="ECO:0007669"/>
    <property type="project" value="InterPro"/>
</dbReference>
<dbReference type="InterPro" id="IPR013103">
    <property type="entry name" value="RVT_2"/>
</dbReference>
<dbReference type="EMBL" id="BPVZ01000533">
    <property type="protein sequence ID" value="GKV51745.1"/>
    <property type="molecule type" value="Genomic_DNA"/>
</dbReference>
<dbReference type="SUPFAM" id="SSF56672">
    <property type="entry name" value="DNA/RNA polymerases"/>
    <property type="match status" value="1"/>
</dbReference>
<feature type="compositionally biased region" description="Polar residues" evidence="2">
    <location>
        <begin position="802"/>
        <end position="822"/>
    </location>
</feature>
<dbReference type="Pfam" id="PF22936">
    <property type="entry name" value="Pol_BBD"/>
    <property type="match status" value="1"/>
</dbReference>
<sequence length="1433" mass="161163">MNHVRKIAQQIWKQYQEIRLSNYGNNLKKAGTNHIQKQRSNNVPLSFLNSRLLRASEYQVLCPLASEFTLFLFSNLTHKKIKLMAKNQNLLTIQSFHQMASLVSVKLSSTNFLLWKSQIFPLIRSAQLIHHLEEEAPAATISKGGKEELNPDYAIWLNNDGLLTSWLLGTMNEEALSLVVGCDSAFQIWKCLKEHYLASTKEQELHLKGQLVVKRGDDESLEDFIRKFKRTCDSLAAIRKPVDDLDKVFQLSRVVGGRYQPYNLAVLSKPPYPTFNQYIAGLQNNERDLQVAEQESKDKVPNYVQAFVAQRGRGQRGRSNGSRNPMINNNPIPQQAIPRKFQPRNSTQQGENQCQICGVAGHTALKCWYRFDHAYQSEELPQALATLSLLEDKDQNTYVDTGATDHMTSDTGKLYTKRPYRGKQKVFTGDGTPLQISHIGSTSIGSLKLKDVLVVPNLKKNLLSVSKFTDDNSCIFEFSSNGFVIKDQATQAVLARGTRKGQLYALDEEEKHVLAVISNKATDSIWHQRLGHPNSSVLKTLASKNSIIVSNWTKPSYLCTSCQMGKSYDYSRFTWFYPLHRKSDFLSVFLKFQKMVTNQFHKSIKIFQCDGGGEFSSSAFIKHLEDCGIKQQVSCPGTPKQNGVAERKHRHIVETDGELCKYPDSDEWLQASANLQPSRHLDENLLTFLTPSHRTITSNEEENNHNSNNLKGNVEETIRGAPNPCREETNVTPSQILTREDSTQLNNTQEDSRSSQSFEGSNSKESSSAQEESGSPQPSEVSDSAPLEATDGHQHLEEPVVSSPSLARSGTTPPPHNASSVSHHPMLTRTRTGTHTGHVKTNFSRHAHTMTTNKFSLHIAGPDIHEPKSVKTALKSSHWVKAMQEELVALQKNATWTLVPPPSPSINVVGSRWVFKTKLHSDGSLDRFKARLVAKGFSQIPGVDFDETFSPVLKPTTLRLVIALATTLKWPLRQLDVKNAFLHGQLKETVYMTQPPGFENPSYPNYVCKLNKSIYGLKQAPRAWFDTFTLHLLKMGFKCSQADSSLFVLHTNHGTALLLLYVDDIVLTSSSARLLQQIIDHLSGEFALKDLGTLNYFLGIQVTTFDGGIFLSQGQYANDLLSRTSMLEASTIATPLAVKENPTSRDMELVDAKEYRKIVGALQYLTITRIDICYAVNKVCQFMQNPTLAHLRHVKRILRYIKGTLHYGLRFYSCNTLSLTGFCDADWAGCPTTRRSTTGYCIFLGENCISWSSKKQPTVSRSTAEAEYRALASTTAEIVWLTYLLRDIGIPLLSPPQLFFDNISALHMSINPVFHARTKHIELDYHFVREKVAIGTLVTRYMPSTEQLADILTKPLPRPQFQFFRFKLGVAASPHSSLRGSIEKSQQLELSKHESREKNSSADMETILGHQAQQLWKQSQEGRDKSYSKATVK</sequence>
<feature type="region of interest" description="Disordered" evidence="2">
    <location>
        <begin position="1378"/>
        <end position="1433"/>
    </location>
</feature>
<dbReference type="InterPro" id="IPR043502">
    <property type="entry name" value="DNA/RNA_pol_sf"/>
</dbReference>
<dbReference type="InterPro" id="IPR025724">
    <property type="entry name" value="GAG-pre-integrase_dom"/>
</dbReference>
<evidence type="ECO:0000313" key="4">
    <source>
        <dbReference type="EMBL" id="GKV51745.1"/>
    </source>
</evidence>
<dbReference type="Pfam" id="PF07727">
    <property type="entry name" value="RVT_2"/>
    <property type="match status" value="1"/>
</dbReference>